<accession>A0A2N5TJ98</accession>
<dbReference type="Proteomes" id="UP000235388">
    <property type="component" value="Unassembled WGS sequence"/>
</dbReference>
<organism evidence="1 2">
    <name type="scientific">Puccinia coronata f. sp. avenae</name>
    <dbReference type="NCBI Taxonomy" id="200324"/>
    <lineage>
        <taxon>Eukaryota</taxon>
        <taxon>Fungi</taxon>
        <taxon>Dikarya</taxon>
        <taxon>Basidiomycota</taxon>
        <taxon>Pucciniomycotina</taxon>
        <taxon>Pucciniomycetes</taxon>
        <taxon>Pucciniales</taxon>
        <taxon>Pucciniaceae</taxon>
        <taxon>Puccinia</taxon>
    </lineage>
</organism>
<evidence type="ECO:0000313" key="2">
    <source>
        <dbReference type="Proteomes" id="UP000235388"/>
    </source>
</evidence>
<sequence>MAPSRSGSSGSSNGSSCEIRLLLASAKDICEGYNAHLSVVAEILGGLGSHVPGFNTCAASGITSPKRFSSLESRASNVGMHPLDAVPILGQSRKFDGMEFDFPSNVV</sequence>
<name>A0A2N5TJ98_9BASI</name>
<evidence type="ECO:0000313" key="1">
    <source>
        <dbReference type="EMBL" id="PLW25572.1"/>
    </source>
</evidence>
<keyword evidence="2" id="KW-1185">Reference proteome</keyword>
<reference evidence="1 2" key="1">
    <citation type="submission" date="2017-11" db="EMBL/GenBank/DDBJ databases">
        <title>De novo assembly and phasing of dikaryotic genomes from two isolates of Puccinia coronata f. sp. avenae, the causal agent of oat crown rust.</title>
        <authorList>
            <person name="Miller M.E."/>
            <person name="Zhang Y."/>
            <person name="Omidvar V."/>
            <person name="Sperschneider J."/>
            <person name="Schwessinger B."/>
            <person name="Raley C."/>
            <person name="Palmer J.M."/>
            <person name="Garnica D."/>
            <person name="Upadhyaya N."/>
            <person name="Rathjen J."/>
            <person name="Taylor J.M."/>
            <person name="Park R.F."/>
            <person name="Dodds P.N."/>
            <person name="Hirsch C.D."/>
            <person name="Kianian S.F."/>
            <person name="Figueroa M."/>
        </authorList>
    </citation>
    <scope>NUCLEOTIDE SEQUENCE [LARGE SCALE GENOMIC DNA]</scope>
    <source>
        <strain evidence="1">12NC29</strain>
    </source>
</reference>
<dbReference type="EMBL" id="PGCJ01000607">
    <property type="protein sequence ID" value="PLW25572.1"/>
    <property type="molecule type" value="Genomic_DNA"/>
</dbReference>
<feature type="non-terminal residue" evidence="1">
    <location>
        <position position="107"/>
    </location>
</feature>
<protein>
    <submittedName>
        <fullName evidence="1">Uncharacterized protein</fullName>
    </submittedName>
</protein>
<gene>
    <name evidence="1" type="ORF">PCANC_28184</name>
</gene>
<proteinExistence type="predicted"/>
<comment type="caution">
    <text evidence="1">The sequence shown here is derived from an EMBL/GenBank/DDBJ whole genome shotgun (WGS) entry which is preliminary data.</text>
</comment>
<dbReference type="AlphaFoldDB" id="A0A2N5TJ98"/>